<reference evidence="1 2" key="1">
    <citation type="journal article" date="2018" name="Mol. Biol. Evol.">
        <title>Broad Genomic Sampling Reveals a Smut Pathogenic Ancestry of the Fungal Clade Ustilaginomycotina.</title>
        <authorList>
            <person name="Kijpornyongpan T."/>
            <person name="Mondo S.J."/>
            <person name="Barry K."/>
            <person name="Sandor L."/>
            <person name="Lee J."/>
            <person name="Lipzen A."/>
            <person name="Pangilinan J."/>
            <person name="LaButti K."/>
            <person name="Hainaut M."/>
            <person name="Henrissat B."/>
            <person name="Grigoriev I.V."/>
            <person name="Spatafora J.W."/>
            <person name="Aime M.C."/>
        </authorList>
    </citation>
    <scope>NUCLEOTIDE SEQUENCE [LARGE SCALE GENOMIC DNA]</scope>
    <source>
        <strain evidence="1 2">SA 807</strain>
    </source>
</reference>
<gene>
    <name evidence="1" type="ORF">IE53DRAFT_369725</name>
</gene>
<name>A0ACD0NUJ2_9BASI</name>
<evidence type="ECO:0000313" key="1">
    <source>
        <dbReference type="EMBL" id="PWN49481.1"/>
    </source>
</evidence>
<accession>A0ACD0NUJ2</accession>
<dbReference type="EMBL" id="KZ820044">
    <property type="protein sequence ID" value="PWN49481.1"/>
    <property type="molecule type" value="Genomic_DNA"/>
</dbReference>
<protein>
    <submittedName>
        <fullName evidence="1">Uncharacterized protein</fullName>
    </submittedName>
</protein>
<keyword evidence="2" id="KW-1185">Reference proteome</keyword>
<proteinExistence type="predicted"/>
<evidence type="ECO:0000313" key="2">
    <source>
        <dbReference type="Proteomes" id="UP000245626"/>
    </source>
</evidence>
<dbReference type="Proteomes" id="UP000245626">
    <property type="component" value="Unassembled WGS sequence"/>
</dbReference>
<organism evidence="1 2">
    <name type="scientific">Violaceomyces palustris</name>
    <dbReference type="NCBI Taxonomy" id="1673888"/>
    <lineage>
        <taxon>Eukaryota</taxon>
        <taxon>Fungi</taxon>
        <taxon>Dikarya</taxon>
        <taxon>Basidiomycota</taxon>
        <taxon>Ustilaginomycotina</taxon>
        <taxon>Ustilaginomycetes</taxon>
        <taxon>Violaceomycetales</taxon>
        <taxon>Violaceomycetaceae</taxon>
        <taxon>Violaceomyces</taxon>
    </lineage>
</organism>
<sequence>MMMAAEHRSPVSNPTSSSFPEASLSRDLGTSPSRRGDPSASSSSPPPSSSSAARQSQPQVQHRSTAPAPSATKSSSSQSTSSPNHSAAHQLEALSPYSTLSCQSTATKVWRADLKSLLSRAEERFADVCWTTASSDDDHPDESDIEEIANGSIIDKGSDHGGGRSSVLGSDRGFSTSSKPPLATGDSIIWAHKAILYARAPNTFQARYLQLRTPAAQLSQLGSTASLVSLPTILSRSSAGQPSDPVSPNPSFARTHASSSNRLRKSVRGSAPPSSFSMKKLSPRRSLSRVRSRGKGTATESDTEDGVSITSGIMTSDSEPEFLSLVRTSSDSRAGTRPLSLVSTTPSLGRTASFVSDASSLSRDSDARSFTSTTSTIRPPMSLNGVSQTFFEATLEYLYTAEESMVDTFEFLYEDKFASDLVDGLNGPEEKVEKLRRDFTFMWRSKLYSDVKIVLNDGDGAATCGEASAGKVHGGAGSKILDIPDANTSTVSLSITVDTEMDSGDDDDEVTSFSCHRMILASRSPYFAALLLSPYSDSSASTLSLPSPPFTPASLHFTLGFLYTGTLFFSNRTFDLTTAFQLWRSGAYLQVDTLQSLVSALIAQDFCHDFDCPTPCRKCLKRVPRVLAFASSPDVADKHLAMSARRAVSGEHFGGYWAKEVGNLDPGLRSGLVSDVLARAESEPSTMIAILRQLSIVGRRIDIERSSRWVDNLRWMCETIEARLTPLLETNLDKVVGSQEWQGLVEGVGFSGDILQKSLVMLVDGLNESRAAKVYQTLVGHVLLKEEGAPTGEARQSIEDARSGILRYLKRRWVGVRAQSGFNGLEKWCLKELSDELDVPVEDLIYKDLAEATEPPKSKAGLRSVSTTATSAVARAGPARRTGSMPSQATSRSASSVGPSRLRKSSTSSVASSLSSVRTRTLSSSSVKSRTLSMSRSSDRLSQSSSADTSTSHGGADEEREAGPINLRAAVLNRNAARTSAVNGHSSSLNGPPSSSTKVASVSARTSSLNDSATARAVPSQRSSPGPCSGKPAGTNSGPSTASRSRTPSRASSAALSAPSAASLATSNVASVKRHPSEAAKGSETERNKATGASSTRTSSLQSVRSDVSSSTASNSKKLAAGKPGPVIGPRSSSRASTASSVSTNIKVSSIAEPTKEVSALAPPAKPIKRIASSEEAPDPASSTDTSSSSARALTPSTSKTSSLRGTKSAASLRTPLKSASQSSLRSAAAMAPSGSKKTKAPPPPPLPSASPSNARSSSSTGTRSRTSSSTASQALKTPTRPTAAAPAHDQTTPKKHAYLRATPREDGNTPIAARARTSSVTSQATPRASKTKLATKTAGPEKMSENDKASIRKRTNSDSSVLSAKSLKAIPNKKKAEDVPPLPILSRKAALLAQGGPRAGSRDLQDSATCAENPSSLDSISKKGDGGFDGRLNDAESLSTEFGQAPDSKTTAQVEERSEAEFASEADSKPFVPGTSLSQGIPCIVSPRDPVSGKKYSRFKAVVKYIGPLSGYRGDWIGVEIPLPIPISLEDGISEQRVRLQAVRRDRDELASNYSMEEFCPGGLNDGSIDGLRYFNLSIGKFTEGQGGSTDGAGIIGRGGKRMEYPERPERLARRKRINMILNGASSELVAPSSLSIPMFSGASSASWSMESPSLMSVISSPTDSYFSGYSSGGGFGARGGGRSSAIDGLVRDIENTSIHGIPSGRITPRLMTSSDYLDGRRTPLMERRSFSSKSNSSDTGTSATREAHELEESEEKSKGLFIRPSDVLWVVSSD</sequence>